<feature type="domain" description="RRM" evidence="4">
    <location>
        <begin position="371"/>
        <end position="449"/>
    </location>
</feature>
<reference evidence="5 6" key="1">
    <citation type="journal article" date="2024" name="Nat. Commun.">
        <title>Phylogenomics reveals the evolutionary origins of lichenization in chlorophyte algae.</title>
        <authorList>
            <person name="Puginier C."/>
            <person name="Libourel C."/>
            <person name="Otte J."/>
            <person name="Skaloud P."/>
            <person name="Haon M."/>
            <person name="Grisel S."/>
            <person name="Petersen M."/>
            <person name="Berrin J.G."/>
            <person name="Delaux P.M."/>
            <person name="Dal Grande F."/>
            <person name="Keller J."/>
        </authorList>
    </citation>
    <scope>NUCLEOTIDE SEQUENCE [LARGE SCALE GENOMIC DNA]</scope>
    <source>
        <strain evidence="5 6">SAG 216-7</strain>
    </source>
</reference>
<dbReference type="Proteomes" id="UP001491310">
    <property type="component" value="Unassembled WGS sequence"/>
</dbReference>
<sequence length="478" mass="50564">MGEPVASEPRLFVGQVPSDVREEDLWPLFTPFGTVRNLHMLKGSDGKPRGCAMVLFQRWAQAEAAAEALDGQLCLETGGQRKPLVVHFANPRRGPPGQPAEPGIAPRKLFVGQVPRDVTEETLRPLFEPYGDIEHINILRTHRGQSAGCAFVQFQKWSQAELAMEGHNGKTRLGNSEVPLVVKFADAKRKDAMAGQMHGGWMGGAMGAPRHLDMYGNGLNNGLVGGQLGGLGGMDYQHLGGMLNDNGLLNNMGLGIGNGGPYGMQDPNFLANGLLGNNLANSLGANALADLGLTQGLPSMSNVPQNLQGGLPGGAGNLHGFGGMAGLNGPDALASVRLLDNGFGKLGLGGRNGSNRVFGQKIGSNDKHNEWKLFIGQVPLEATEQQLYDLFAPIGEILELYILRNSNGKSRGCAFVTYANKFLAQQAITQLNGKQVPPGKTLVVKFADRAIASRNAAVGTAYQGNGNGNVAGNGNLYM</sequence>
<organism evidence="5 6">
    <name type="scientific">Coccomyxa subellipsoidea</name>
    <dbReference type="NCBI Taxonomy" id="248742"/>
    <lineage>
        <taxon>Eukaryota</taxon>
        <taxon>Viridiplantae</taxon>
        <taxon>Chlorophyta</taxon>
        <taxon>core chlorophytes</taxon>
        <taxon>Trebouxiophyceae</taxon>
        <taxon>Trebouxiophyceae incertae sedis</taxon>
        <taxon>Coccomyxaceae</taxon>
        <taxon>Coccomyxa</taxon>
    </lineage>
</organism>
<dbReference type="InterPro" id="IPR012677">
    <property type="entry name" value="Nucleotide-bd_a/b_plait_sf"/>
</dbReference>
<evidence type="ECO:0000256" key="2">
    <source>
        <dbReference type="ARBA" id="ARBA00022884"/>
    </source>
</evidence>
<dbReference type="InterPro" id="IPR035979">
    <property type="entry name" value="RBD_domain_sf"/>
</dbReference>
<evidence type="ECO:0000256" key="3">
    <source>
        <dbReference type="PROSITE-ProRule" id="PRU00176"/>
    </source>
</evidence>
<dbReference type="PROSITE" id="PS50102">
    <property type="entry name" value="RRM"/>
    <property type="match status" value="3"/>
</dbReference>
<evidence type="ECO:0000313" key="6">
    <source>
        <dbReference type="Proteomes" id="UP001491310"/>
    </source>
</evidence>
<dbReference type="SUPFAM" id="SSF54928">
    <property type="entry name" value="RNA-binding domain, RBD"/>
    <property type="match status" value="3"/>
</dbReference>
<dbReference type="Pfam" id="PF00076">
    <property type="entry name" value="RRM_1"/>
    <property type="match status" value="3"/>
</dbReference>
<protein>
    <recommendedName>
        <fullName evidence="4">RRM domain-containing protein</fullName>
    </recommendedName>
</protein>
<accession>A0ABR2YMW8</accession>
<gene>
    <name evidence="5" type="ORF">WJX75_000061</name>
</gene>
<evidence type="ECO:0000259" key="4">
    <source>
        <dbReference type="PROSITE" id="PS50102"/>
    </source>
</evidence>
<comment type="caution">
    <text evidence="5">The sequence shown here is derived from an EMBL/GenBank/DDBJ whole genome shotgun (WGS) entry which is preliminary data.</text>
</comment>
<evidence type="ECO:0000313" key="5">
    <source>
        <dbReference type="EMBL" id="KAK9907926.1"/>
    </source>
</evidence>
<feature type="domain" description="RRM" evidence="4">
    <location>
        <begin position="9"/>
        <end position="91"/>
    </location>
</feature>
<dbReference type="InterPro" id="IPR000504">
    <property type="entry name" value="RRM_dom"/>
</dbReference>
<dbReference type="PANTHER" id="PTHR24012">
    <property type="entry name" value="RNA BINDING PROTEIN"/>
    <property type="match status" value="1"/>
</dbReference>
<proteinExistence type="predicted"/>
<dbReference type="EMBL" id="JALJOT010000008">
    <property type="protein sequence ID" value="KAK9907926.1"/>
    <property type="molecule type" value="Genomic_DNA"/>
</dbReference>
<keyword evidence="1" id="KW-0677">Repeat</keyword>
<feature type="domain" description="RRM" evidence="4">
    <location>
        <begin position="107"/>
        <end position="187"/>
    </location>
</feature>
<dbReference type="Gene3D" id="3.30.70.330">
    <property type="match status" value="3"/>
</dbReference>
<keyword evidence="6" id="KW-1185">Reference proteome</keyword>
<dbReference type="SMART" id="SM00360">
    <property type="entry name" value="RRM"/>
    <property type="match status" value="3"/>
</dbReference>
<name>A0ABR2YMW8_9CHLO</name>
<evidence type="ECO:0000256" key="1">
    <source>
        <dbReference type="ARBA" id="ARBA00022737"/>
    </source>
</evidence>
<keyword evidence="2 3" id="KW-0694">RNA-binding</keyword>